<dbReference type="Proteomes" id="UP000001396">
    <property type="component" value="Unassembled WGS sequence"/>
</dbReference>
<dbReference type="Pfam" id="PF13532">
    <property type="entry name" value="2OG-FeII_Oxy_2"/>
    <property type="match status" value="1"/>
</dbReference>
<sequence>MTLLRPIIMYKVEKNGGSSGGGGGGGGGGNTSEYMKVQKMFRQQTKNERGKILPKDKRPPIDYSSVLDYHNLERNNELNKKRIIDYSAQTTASSSSGIATNVSTIAVDSPYYSNPSSWRVYGLAYYPGFYFIPSVFTARQQRKWIKDALEHYVEPPNLTNLSLFHGEIKDLWSNAQSEFKQQQQQQQKQNEQQQNRPLDKNGEELPSYRSLLDKLAWATLGYQYQWTSRDYSEDFYEEIPNDLHELVTHIAKATKYDPYVAEAAIVNFYSEDSVMGGHLDDAEEEMEKPIVSISFGSTAVFLMGAETKDVAPVPIFIRSGDIVIMGGRSRYCYHGVARIVEDSFDAGLLDDSKEDDEYRWQVHWMKEKNRRININIRQVYKVPKRGVKSCTTTTTNTTNNTNTKTHTNNSDENVKSQSNHTIGVDFASRIVEVAGRSVKLQIWDTAGQERFRSVTRSYYRGSAGVILVYDVAKYDRETYNHITNWLSDARALASKDVTIILVGNKSDLTAEREVSFLEAIKVAQENGKQSYLDNDNNNNRYLLFLEASSMSGDNVEEIFLKCAKTIVSKIDDGLVDMESLGIQMSDADKTTLKSPNDKQSSGGCYLNRIIKLVMLPFNLSKLDLIKLGVPFAWGVACLISFLVYSAKGDAGVLYLPLISCVAAFLLVADIWVSLKQHVAMLLSAPGYQRLNASASSKRERIMVNLKLVLCFSLVLVSGVSLMFYIDYKRKEDIAWAVMTLFFAMIWAVLTIKYQAYNENTKVDIVSVPLSEDNEVLETEI</sequence>
<dbReference type="InterPro" id="IPR004574">
    <property type="entry name" value="Alkb"/>
</dbReference>
<feature type="region of interest" description="Disordered" evidence="9">
    <location>
        <begin position="179"/>
        <end position="203"/>
    </location>
</feature>
<feature type="binding site" evidence="8">
    <location>
        <position position="278"/>
    </location>
    <ligand>
        <name>Fe cation</name>
        <dbReference type="ChEBI" id="CHEBI:24875"/>
        <note>catalytic</note>
    </ligand>
</feature>
<dbReference type="GO" id="GO:0035513">
    <property type="term" value="P:oxidative RNA demethylation"/>
    <property type="evidence" value="ECO:0007669"/>
    <property type="project" value="TreeGrafter"/>
</dbReference>
<dbReference type="FunFam" id="3.40.50.300:FF:001447">
    <property type="entry name" value="Ras-related protein Rab-1B"/>
    <property type="match status" value="1"/>
</dbReference>
<evidence type="ECO:0000256" key="9">
    <source>
        <dbReference type="SAM" id="MobiDB-lite"/>
    </source>
</evidence>
<evidence type="ECO:0000256" key="1">
    <source>
        <dbReference type="ARBA" id="ARBA00006270"/>
    </source>
</evidence>
<feature type="transmembrane region" description="Helical" evidence="10">
    <location>
        <begin position="652"/>
        <end position="672"/>
    </location>
</feature>
<dbReference type="STRING" id="670386.D3B472"/>
<dbReference type="Pfam" id="PF00071">
    <property type="entry name" value="Ras"/>
    <property type="match status" value="1"/>
</dbReference>
<dbReference type="AlphaFoldDB" id="D3B472"/>
<dbReference type="SUPFAM" id="SSF51197">
    <property type="entry name" value="Clavaminate synthase-like"/>
    <property type="match status" value="1"/>
</dbReference>
<organism evidence="12 13">
    <name type="scientific">Heterostelium pallidum (strain ATCC 26659 / Pp 5 / PN500)</name>
    <name type="common">Cellular slime mold</name>
    <name type="synonym">Polysphondylium pallidum</name>
    <dbReference type="NCBI Taxonomy" id="670386"/>
    <lineage>
        <taxon>Eukaryota</taxon>
        <taxon>Amoebozoa</taxon>
        <taxon>Evosea</taxon>
        <taxon>Eumycetozoa</taxon>
        <taxon>Dictyostelia</taxon>
        <taxon>Acytosteliales</taxon>
        <taxon>Acytosteliaceae</taxon>
        <taxon>Heterostelium</taxon>
    </lineage>
</organism>
<dbReference type="GO" id="GO:0035515">
    <property type="term" value="F:oxidative RNA demethylase activity"/>
    <property type="evidence" value="ECO:0007669"/>
    <property type="project" value="TreeGrafter"/>
</dbReference>
<proteinExistence type="inferred from homology"/>
<reference evidence="12 13" key="1">
    <citation type="journal article" date="2011" name="Genome Res.">
        <title>Phylogeny-wide analysis of social amoeba genomes highlights ancient origins for complex intercellular communication.</title>
        <authorList>
            <person name="Heidel A.J."/>
            <person name="Lawal H.M."/>
            <person name="Felder M."/>
            <person name="Schilde C."/>
            <person name="Helps N.R."/>
            <person name="Tunggal B."/>
            <person name="Rivero F."/>
            <person name="John U."/>
            <person name="Schleicher M."/>
            <person name="Eichinger L."/>
            <person name="Platzer M."/>
            <person name="Noegel A.A."/>
            <person name="Schaap P."/>
            <person name="Gloeckner G."/>
        </authorList>
    </citation>
    <scope>NUCLEOTIDE SEQUENCE [LARGE SCALE GENOMIC DNA]</scope>
    <source>
        <strain evidence="13">ATCC 26659 / Pp 5 / PN500</strain>
    </source>
</reference>
<keyword evidence="10" id="KW-1133">Transmembrane helix</keyword>
<feature type="transmembrane region" description="Helical" evidence="10">
    <location>
        <begin position="733"/>
        <end position="751"/>
    </location>
</feature>
<name>D3B472_HETP5</name>
<dbReference type="PROSITE" id="PS51421">
    <property type="entry name" value="RAS"/>
    <property type="match status" value="1"/>
</dbReference>
<feature type="transmembrane region" description="Helical" evidence="10">
    <location>
        <begin position="707"/>
        <end position="727"/>
    </location>
</feature>
<dbReference type="InterPro" id="IPR027417">
    <property type="entry name" value="P-loop_NTPase"/>
</dbReference>
<comment type="similarity">
    <text evidence="1">Belongs to the small GTPase superfamily. Rab family.</text>
</comment>
<keyword evidence="2 8" id="KW-0479">Metal-binding</keyword>
<feature type="binding site" evidence="8">
    <location>
        <position position="334"/>
    </location>
    <ligand>
        <name>Fe cation</name>
        <dbReference type="ChEBI" id="CHEBI:24875"/>
        <note>catalytic</note>
    </ligand>
</feature>
<evidence type="ECO:0000256" key="4">
    <source>
        <dbReference type="ARBA" id="ARBA00022964"/>
    </source>
</evidence>
<dbReference type="GO" id="GO:0005737">
    <property type="term" value="C:cytoplasm"/>
    <property type="evidence" value="ECO:0007669"/>
    <property type="project" value="TreeGrafter"/>
</dbReference>
<feature type="binding site" evidence="8">
    <location>
        <position position="280"/>
    </location>
    <ligand>
        <name>Fe cation</name>
        <dbReference type="ChEBI" id="CHEBI:24875"/>
        <note>catalytic</note>
    </ligand>
</feature>
<comment type="caution">
    <text evidence="12">The sequence shown here is derived from an EMBL/GenBank/DDBJ whole genome shotgun (WGS) entry which is preliminary data.</text>
</comment>
<dbReference type="PANTHER" id="PTHR16557">
    <property type="entry name" value="ALKYLATED DNA REPAIR PROTEIN ALKB-RELATED"/>
    <property type="match status" value="1"/>
</dbReference>
<dbReference type="GO" id="GO:0008198">
    <property type="term" value="F:ferrous iron binding"/>
    <property type="evidence" value="ECO:0007669"/>
    <property type="project" value="TreeGrafter"/>
</dbReference>
<dbReference type="SMART" id="SM00173">
    <property type="entry name" value="RAS"/>
    <property type="match status" value="1"/>
</dbReference>
<keyword evidence="7" id="KW-0342">GTP-binding</keyword>
<dbReference type="GO" id="GO:0003924">
    <property type="term" value="F:GTPase activity"/>
    <property type="evidence" value="ECO:0007669"/>
    <property type="project" value="InterPro"/>
</dbReference>
<feature type="region of interest" description="Disordered" evidence="9">
    <location>
        <begin position="14"/>
        <end position="33"/>
    </location>
</feature>
<evidence type="ECO:0000256" key="2">
    <source>
        <dbReference type="ARBA" id="ARBA00022723"/>
    </source>
</evidence>
<evidence type="ECO:0000256" key="7">
    <source>
        <dbReference type="ARBA" id="ARBA00023134"/>
    </source>
</evidence>
<feature type="region of interest" description="Disordered" evidence="9">
    <location>
        <begin position="390"/>
        <end position="416"/>
    </location>
</feature>
<dbReference type="Gene3D" id="3.40.50.300">
    <property type="entry name" value="P-loop containing nucleotide triphosphate hydrolases"/>
    <property type="match status" value="1"/>
</dbReference>
<dbReference type="GO" id="GO:0035516">
    <property type="term" value="F:broad specificity oxidative DNA demethylase activity"/>
    <property type="evidence" value="ECO:0007669"/>
    <property type="project" value="TreeGrafter"/>
</dbReference>
<dbReference type="PRINTS" id="PR00449">
    <property type="entry name" value="RASTRNSFRMNG"/>
</dbReference>
<evidence type="ECO:0000313" key="13">
    <source>
        <dbReference type="Proteomes" id="UP000001396"/>
    </source>
</evidence>
<keyword evidence="5" id="KW-0560">Oxidoreductase</keyword>
<keyword evidence="3" id="KW-0547">Nucleotide-binding</keyword>
<dbReference type="InParanoid" id="D3B472"/>
<feature type="domain" description="Alpha-ketoglutarate-dependent dioxygenase AlkB-like" evidence="11">
    <location>
        <begin position="180"/>
        <end position="377"/>
    </location>
</feature>
<keyword evidence="10" id="KW-0812">Transmembrane</keyword>
<keyword evidence="6 8" id="KW-0408">Iron</keyword>
<keyword evidence="13" id="KW-1185">Reference proteome</keyword>
<dbReference type="SMART" id="SM00175">
    <property type="entry name" value="RAB"/>
    <property type="match status" value="1"/>
</dbReference>
<keyword evidence="4" id="KW-0223">Dioxygenase</keyword>
<dbReference type="InterPro" id="IPR005225">
    <property type="entry name" value="Small_GTP-bd"/>
</dbReference>
<dbReference type="PROSITE" id="PS51419">
    <property type="entry name" value="RAB"/>
    <property type="match status" value="1"/>
</dbReference>
<keyword evidence="10" id="KW-0472">Membrane</keyword>
<dbReference type="EMBL" id="ADBJ01000010">
    <property type="protein sequence ID" value="EFA84120.1"/>
    <property type="molecule type" value="Genomic_DNA"/>
</dbReference>
<feature type="compositionally biased region" description="Low complexity" evidence="9">
    <location>
        <begin position="391"/>
        <end position="408"/>
    </location>
</feature>
<dbReference type="PANTHER" id="PTHR16557:SF2">
    <property type="entry name" value="NUCLEIC ACID DIOXYGENASE ALKBH1"/>
    <property type="match status" value="1"/>
</dbReference>
<evidence type="ECO:0000256" key="10">
    <source>
        <dbReference type="SAM" id="Phobius"/>
    </source>
</evidence>
<comment type="cofactor">
    <cofactor evidence="8">
        <name>Fe(2+)</name>
        <dbReference type="ChEBI" id="CHEBI:29033"/>
    </cofactor>
    <text evidence="8">Binds 1 Fe(2+) ion per subunit.</text>
</comment>
<dbReference type="InterPro" id="IPR037151">
    <property type="entry name" value="AlkB-like_sf"/>
</dbReference>
<evidence type="ECO:0000256" key="6">
    <source>
        <dbReference type="ARBA" id="ARBA00023004"/>
    </source>
</evidence>
<feature type="compositionally biased region" description="Low complexity" evidence="9">
    <location>
        <begin position="180"/>
        <end position="195"/>
    </location>
</feature>
<dbReference type="RefSeq" id="XP_020436237.1">
    <property type="nucleotide sequence ID" value="XM_020574165.1"/>
</dbReference>
<feature type="compositionally biased region" description="Gly residues" evidence="9">
    <location>
        <begin position="17"/>
        <end position="30"/>
    </location>
</feature>
<evidence type="ECO:0000256" key="5">
    <source>
        <dbReference type="ARBA" id="ARBA00023002"/>
    </source>
</evidence>
<gene>
    <name evidence="12" type="primary">alkB</name>
    <name evidence="12" type="ORF">PPL_03193</name>
</gene>
<dbReference type="GeneID" id="31358716"/>
<evidence type="ECO:0000256" key="8">
    <source>
        <dbReference type="PIRSR" id="PIRSR604574-2"/>
    </source>
</evidence>
<evidence type="ECO:0000256" key="3">
    <source>
        <dbReference type="ARBA" id="ARBA00022741"/>
    </source>
</evidence>
<dbReference type="GO" id="GO:0005525">
    <property type="term" value="F:GTP binding"/>
    <property type="evidence" value="ECO:0007669"/>
    <property type="project" value="UniProtKB-KW"/>
</dbReference>
<evidence type="ECO:0000313" key="12">
    <source>
        <dbReference type="EMBL" id="EFA84120.1"/>
    </source>
</evidence>
<accession>D3B472</accession>
<evidence type="ECO:0000259" key="11">
    <source>
        <dbReference type="Pfam" id="PF13532"/>
    </source>
</evidence>
<dbReference type="Gene3D" id="2.60.120.590">
    <property type="entry name" value="Alpha-ketoglutarate-dependent dioxygenase AlkB-like"/>
    <property type="match status" value="1"/>
</dbReference>
<dbReference type="InterPro" id="IPR001806">
    <property type="entry name" value="Small_GTPase"/>
</dbReference>
<protein>
    <submittedName>
        <fullName evidence="12">Alkylated DNA repair protein</fullName>
    </submittedName>
</protein>
<feature type="transmembrane region" description="Helical" evidence="10">
    <location>
        <begin position="624"/>
        <end position="646"/>
    </location>
</feature>
<dbReference type="GO" id="GO:0005634">
    <property type="term" value="C:nucleus"/>
    <property type="evidence" value="ECO:0007669"/>
    <property type="project" value="TreeGrafter"/>
</dbReference>
<dbReference type="InterPro" id="IPR027450">
    <property type="entry name" value="AlkB-like"/>
</dbReference>
<dbReference type="SMART" id="SM00174">
    <property type="entry name" value="RHO"/>
    <property type="match status" value="1"/>
</dbReference>
<dbReference type="NCBIfam" id="TIGR00231">
    <property type="entry name" value="small_GTP"/>
    <property type="match status" value="1"/>
</dbReference>
<dbReference type="SUPFAM" id="SSF52540">
    <property type="entry name" value="P-loop containing nucleoside triphosphate hydrolases"/>
    <property type="match status" value="1"/>
</dbReference>